<evidence type="ECO:0000313" key="3">
    <source>
        <dbReference type="Proteomes" id="UP000041595"/>
    </source>
</evidence>
<dbReference type="RefSeq" id="WP_042839413.1">
    <property type="nucleotide sequence ID" value="NZ_CABHQC010000295.1"/>
</dbReference>
<evidence type="ECO:0000256" key="1">
    <source>
        <dbReference type="SAM" id="SignalP"/>
    </source>
</evidence>
<accession>A0A0T9T8G5</accession>
<name>A0A0T9T8G5_YERAL</name>
<reference evidence="2 3" key="1">
    <citation type="submission" date="2015-03" db="EMBL/GenBank/DDBJ databases">
        <authorList>
            <person name="Murphy D."/>
        </authorList>
    </citation>
    <scope>NUCLEOTIDE SEQUENCE [LARGE SCALE GENOMIC DNA]</scope>
    <source>
        <strain evidence="2 3">IP06005</strain>
    </source>
</reference>
<evidence type="ECO:0000313" key="2">
    <source>
        <dbReference type="EMBL" id="CNK68005.1"/>
    </source>
</evidence>
<feature type="signal peptide" evidence="1">
    <location>
        <begin position="1"/>
        <end position="22"/>
    </location>
</feature>
<proteinExistence type="predicted"/>
<organism evidence="2 3">
    <name type="scientific">Yersinia aldovae</name>
    <dbReference type="NCBI Taxonomy" id="29483"/>
    <lineage>
        <taxon>Bacteria</taxon>
        <taxon>Pseudomonadati</taxon>
        <taxon>Pseudomonadota</taxon>
        <taxon>Gammaproteobacteria</taxon>
        <taxon>Enterobacterales</taxon>
        <taxon>Yersiniaceae</taxon>
        <taxon>Yersinia</taxon>
    </lineage>
</organism>
<dbReference type="Proteomes" id="UP000041595">
    <property type="component" value="Unassembled WGS sequence"/>
</dbReference>
<protein>
    <submittedName>
        <fullName evidence="2">Sigma-fimbriae subunit</fullName>
    </submittedName>
</protein>
<sequence length="62" mass="6438">MKKPCLILGAIVVLQTVLPAESASPMTGTLDLALTIITGCYINDSSTPAGLTNLDTITFSLK</sequence>
<feature type="chain" id="PRO_5006697503" evidence="1">
    <location>
        <begin position="23"/>
        <end position="62"/>
    </location>
</feature>
<dbReference type="EMBL" id="CQEJ01000003">
    <property type="protein sequence ID" value="CNK68005.1"/>
    <property type="molecule type" value="Genomic_DNA"/>
</dbReference>
<dbReference type="AlphaFoldDB" id="A0A0T9T8G5"/>
<keyword evidence="1" id="KW-0732">Signal</keyword>
<gene>
    <name evidence="2" type="ORF">ERS137965_00771</name>
</gene>